<keyword evidence="8" id="KW-0449">Lipoprotein</keyword>
<keyword evidence="7" id="KW-0325">Glycoprotein</keyword>
<evidence type="ECO:0000256" key="2">
    <source>
        <dbReference type="ARBA" id="ARBA00022475"/>
    </source>
</evidence>
<comment type="subcellular location">
    <subcellularLocation>
        <location evidence="1">Cell membrane</location>
        <topology evidence="1">Lipid-anchor</topology>
        <topology evidence="1">GPI-anchor</topology>
    </subcellularLocation>
</comment>
<keyword evidence="3" id="KW-0336">GPI-anchor</keyword>
<feature type="signal peptide" evidence="9">
    <location>
        <begin position="1"/>
        <end position="27"/>
    </location>
</feature>
<dbReference type="EMBL" id="RHFK02000005">
    <property type="protein sequence ID" value="TWW75920.1"/>
    <property type="molecule type" value="Genomic_DNA"/>
</dbReference>
<keyword evidence="5" id="KW-0472">Membrane</keyword>
<accession>A0A5C6PCE1</accession>
<comment type="caution">
    <text evidence="10">The sequence shown here is derived from an EMBL/GenBank/DDBJ whole genome shotgun (WGS) entry which is preliminary data.</text>
</comment>
<evidence type="ECO:0000256" key="6">
    <source>
        <dbReference type="ARBA" id="ARBA00023157"/>
    </source>
</evidence>
<keyword evidence="6" id="KW-1015">Disulfide bond</keyword>
<evidence type="ECO:0008006" key="12">
    <source>
        <dbReference type="Google" id="ProtNLM"/>
    </source>
</evidence>
<dbReference type="GO" id="GO:0035036">
    <property type="term" value="P:sperm-egg recognition"/>
    <property type="evidence" value="ECO:0007669"/>
    <property type="project" value="TreeGrafter"/>
</dbReference>
<organism evidence="10 11">
    <name type="scientific">Takifugu flavidus</name>
    <name type="common">sansaifugu</name>
    <dbReference type="NCBI Taxonomy" id="433684"/>
    <lineage>
        <taxon>Eukaryota</taxon>
        <taxon>Metazoa</taxon>
        <taxon>Chordata</taxon>
        <taxon>Craniata</taxon>
        <taxon>Vertebrata</taxon>
        <taxon>Euteleostomi</taxon>
        <taxon>Actinopterygii</taxon>
        <taxon>Neopterygii</taxon>
        <taxon>Teleostei</taxon>
        <taxon>Neoteleostei</taxon>
        <taxon>Acanthomorphata</taxon>
        <taxon>Eupercaria</taxon>
        <taxon>Tetraodontiformes</taxon>
        <taxon>Tetradontoidea</taxon>
        <taxon>Tetraodontidae</taxon>
        <taxon>Takifugu</taxon>
    </lineage>
</organism>
<keyword evidence="4 9" id="KW-0732">Signal</keyword>
<evidence type="ECO:0000256" key="9">
    <source>
        <dbReference type="SAM" id="SignalP"/>
    </source>
</evidence>
<evidence type="ECO:0000313" key="10">
    <source>
        <dbReference type="EMBL" id="TWW75920.1"/>
    </source>
</evidence>
<evidence type="ECO:0000256" key="4">
    <source>
        <dbReference type="ARBA" id="ARBA00022729"/>
    </source>
</evidence>
<name>A0A5C6PCE1_9TELE</name>
<evidence type="ECO:0000256" key="7">
    <source>
        <dbReference type="ARBA" id="ARBA00023180"/>
    </source>
</evidence>
<dbReference type="AlphaFoldDB" id="A0A5C6PCE1"/>
<dbReference type="InterPro" id="IPR045860">
    <property type="entry name" value="Snake_toxin-like_sf"/>
</dbReference>
<dbReference type="Proteomes" id="UP000324091">
    <property type="component" value="Chromosome 13"/>
</dbReference>
<dbReference type="GO" id="GO:0005886">
    <property type="term" value="C:plasma membrane"/>
    <property type="evidence" value="ECO:0007669"/>
    <property type="project" value="UniProtKB-SubCell"/>
</dbReference>
<dbReference type="PANTHER" id="PTHR47613">
    <property type="entry name" value="SPERM ACROSOME MEMBRANE-ASSOCIATED PROTEIN 4"/>
    <property type="match status" value="1"/>
</dbReference>
<dbReference type="SUPFAM" id="SSF57302">
    <property type="entry name" value="Snake toxin-like"/>
    <property type="match status" value="1"/>
</dbReference>
<evidence type="ECO:0000256" key="1">
    <source>
        <dbReference type="ARBA" id="ARBA00004609"/>
    </source>
</evidence>
<proteinExistence type="predicted"/>
<dbReference type="CDD" id="cd23597">
    <property type="entry name" value="TFP_LU_ECD_Bncr"/>
    <property type="match status" value="1"/>
</dbReference>
<evidence type="ECO:0000313" key="11">
    <source>
        <dbReference type="Proteomes" id="UP000324091"/>
    </source>
</evidence>
<evidence type="ECO:0000256" key="8">
    <source>
        <dbReference type="ARBA" id="ARBA00023288"/>
    </source>
</evidence>
<feature type="chain" id="PRO_5022943099" description="UPAR/Ly6 domain-containing protein" evidence="9">
    <location>
        <begin position="28"/>
        <end position="148"/>
    </location>
</feature>
<sequence>MGSQIIHSWILTSGLLAVTTLLLPALSQDTLLCYFCPLQHKTDSCVNTTSRCPPTQRCSSSRGHYGLVHVLSAQGCMDVALCGSYEILSFKGTDFNVSHTCCCKDKCNTPPKTGPNMELLLGMITEKEYSDIRNVLQEEFWDSCANYI</sequence>
<evidence type="ECO:0000256" key="3">
    <source>
        <dbReference type="ARBA" id="ARBA00022622"/>
    </source>
</evidence>
<dbReference type="GO" id="GO:0098552">
    <property type="term" value="C:side of membrane"/>
    <property type="evidence" value="ECO:0007669"/>
    <property type="project" value="UniProtKB-KW"/>
</dbReference>
<keyword evidence="2" id="KW-1003">Cell membrane</keyword>
<gene>
    <name evidence="10" type="ORF">D4764_13G0005820</name>
</gene>
<evidence type="ECO:0000256" key="5">
    <source>
        <dbReference type="ARBA" id="ARBA00023136"/>
    </source>
</evidence>
<keyword evidence="11" id="KW-1185">Reference proteome</keyword>
<dbReference type="PANTHER" id="PTHR47613:SF1">
    <property type="entry name" value="SPERM ACROSOME MEMBRANE-ASSOCIATED PROTEIN 4"/>
    <property type="match status" value="1"/>
</dbReference>
<dbReference type="InterPro" id="IPR046354">
    <property type="entry name" value="SPACA4/Bouncer"/>
</dbReference>
<protein>
    <recommendedName>
        <fullName evidence="12">UPAR/Ly6 domain-containing protein</fullName>
    </recommendedName>
</protein>
<reference evidence="10 11" key="1">
    <citation type="submission" date="2019-04" db="EMBL/GenBank/DDBJ databases">
        <title>Chromosome genome assembly for Takifugu flavidus.</title>
        <authorList>
            <person name="Xiao S."/>
        </authorList>
    </citation>
    <scope>NUCLEOTIDE SEQUENCE [LARGE SCALE GENOMIC DNA]</scope>
    <source>
        <strain evidence="10">HTHZ2018</strain>
        <tissue evidence="10">Muscle</tissue>
    </source>
</reference>
<dbReference type="Gene3D" id="2.10.60.10">
    <property type="entry name" value="CD59"/>
    <property type="match status" value="1"/>
</dbReference>